<feature type="domain" description="Glycoside hydrolase family 2" evidence="8">
    <location>
        <begin position="716"/>
        <end position="810"/>
    </location>
</feature>
<dbReference type="InterPro" id="IPR006102">
    <property type="entry name" value="Ig-like_GH2"/>
</dbReference>
<evidence type="ECO:0000259" key="6">
    <source>
        <dbReference type="Pfam" id="PF02837"/>
    </source>
</evidence>
<keyword evidence="10" id="KW-1185">Reference proteome</keyword>
<dbReference type="Gene3D" id="2.60.120.260">
    <property type="entry name" value="Galactose-binding domain-like"/>
    <property type="match status" value="1"/>
</dbReference>
<sequence length="824" mass="93275">MIKFNDDWLFTLSDSDDYTLTTYQPEGWRTVTLPHDWSIESDFDPDLEGCTAFLPGGIGWYTKTFSTPTTKHEKCYIVFDGVYNNAEFWLNGIKLGDHPYGYAPTYYDLTDLLEPAGNDNRISVRVDHSRYADSRWYTGSGIYRDVLLLVTDKLHIPVWGTFVTTPDVSTDLATVEVRVEVANDHPQAREGQAVTDILDANGTVVATARSAFDLAAGATSTITLQTQVSSPMLWDVDAPNLYTANTYLAVDGQPLETRVTRFGIRRFYFDKDQGFFLNGRSLKVKGVCLHHDAGVVGTAVPKDVWRRRLALLKDGGCNAIRSAHNPASDEFLDLCDELGLLVQNEFYDEWDLPKDKRFNMQDKQVDTITRGHSQHFQTWAETDLKNVMRSSRNHPSIFQWSIGNEIEWTYPGNREATGIFKNTDANDTMDWTLWRTSIPPHSVEQVRAFWVDYPEQTFNIGDTARKLADWTRELDTTRPVTANCILPTSSFETGYTEVLDVVGFSYKPDKYDYFKETYGDYCMMGTENVPQWYEWKAAAEREFIAGVFLWTGVDYMGECREEHWPVKVTPQGPLDVAGFPRGSFYMYQSLWRDDIPVLAMYTQTEARSIFRRDESGRAVEKEPGAWENAPREWQAVNPHWNYEPGEATVVEVYSNCESVELFLNGQTCGTQRLEDQADHIYKWAVPYEAGELKAVGQFGGTSTETVLQTVGQTVGIRLTPDRDRMAANKTDVAHVVAQLIDEQGRNVKYEDAELTFEINGEHTFLGTDCGDTSKLESFKRHQVTTAFGRALLMLQATDTPSSLQITAGASDPRIQPGTAQVEVE</sequence>
<keyword evidence="3" id="KW-0326">Glycosidase</keyword>
<gene>
    <name evidence="9" type="ORF">HNQ40_000951</name>
</gene>
<reference evidence="9 10" key="1">
    <citation type="submission" date="2020-08" db="EMBL/GenBank/DDBJ databases">
        <title>Genomic Encyclopedia of Type Strains, Phase IV (KMG-IV): sequencing the most valuable type-strain genomes for metagenomic binning, comparative biology and taxonomic classification.</title>
        <authorList>
            <person name="Goeker M."/>
        </authorList>
    </citation>
    <scope>NUCLEOTIDE SEQUENCE [LARGE SCALE GENOMIC DNA]</scope>
    <source>
        <strain evidence="9 10">DSM 103725</strain>
    </source>
</reference>
<evidence type="ECO:0000256" key="2">
    <source>
        <dbReference type="ARBA" id="ARBA00022801"/>
    </source>
</evidence>
<dbReference type="InterPro" id="IPR006103">
    <property type="entry name" value="Glyco_hydro_2_cat"/>
</dbReference>
<dbReference type="SUPFAM" id="SSF51445">
    <property type="entry name" value="(Trans)glycosidases"/>
    <property type="match status" value="1"/>
</dbReference>
<dbReference type="GO" id="GO:0004553">
    <property type="term" value="F:hydrolase activity, hydrolyzing O-glycosyl compounds"/>
    <property type="evidence" value="ECO:0007669"/>
    <property type="project" value="InterPro"/>
</dbReference>
<dbReference type="Proteomes" id="UP000541810">
    <property type="component" value="Unassembled WGS sequence"/>
</dbReference>
<dbReference type="InterPro" id="IPR006104">
    <property type="entry name" value="Glyco_hydro_2_N"/>
</dbReference>
<dbReference type="Pfam" id="PF16355">
    <property type="entry name" value="DUF4982"/>
    <property type="match status" value="1"/>
</dbReference>
<dbReference type="InterPro" id="IPR036156">
    <property type="entry name" value="Beta-gal/glucu_dom_sf"/>
</dbReference>
<dbReference type="InterPro" id="IPR008979">
    <property type="entry name" value="Galactose-bd-like_sf"/>
</dbReference>
<dbReference type="PANTHER" id="PTHR42732">
    <property type="entry name" value="BETA-GALACTOSIDASE"/>
    <property type="match status" value="1"/>
</dbReference>
<dbReference type="EMBL" id="JACHGY010000001">
    <property type="protein sequence ID" value="MBB6429145.1"/>
    <property type="molecule type" value="Genomic_DNA"/>
</dbReference>
<evidence type="ECO:0000259" key="4">
    <source>
        <dbReference type="Pfam" id="PF00703"/>
    </source>
</evidence>
<dbReference type="Pfam" id="PF02836">
    <property type="entry name" value="Glyco_hydro_2_C"/>
    <property type="match status" value="1"/>
</dbReference>
<dbReference type="Pfam" id="PF18565">
    <property type="entry name" value="Glyco_hydro2_C5"/>
    <property type="match status" value="1"/>
</dbReference>
<dbReference type="InterPro" id="IPR006101">
    <property type="entry name" value="Glyco_hydro_2"/>
</dbReference>
<feature type="domain" description="DUF4982" evidence="7">
    <location>
        <begin position="645"/>
        <end position="700"/>
    </location>
</feature>
<dbReference type="Pfam" id="PF02837">
    <property type="entry name" value="Glyco_hydro_2_N"/>
    <property type="match status" value="1"/>
</dbReference>
<dbReference type="InterPro" id="IPR040605">
    <property type="entry name" value="Glyco_hydro2_dom5"/>
</dbReference>
<protein>
    <submittedName>
        <fullName evidence="9">Beta-galactosidase/beta-glucuronidase</fullName>
    </submittedName>
</protein>
<dbReference type="GO" id="GO:0005975">
    <property type="term" value="P:carbohydrate metabolic process"/>
    <property type="evidence" value="ECO:0007669"/>
    <property type="project" value="InterPro"/>
</dbReference>
<dbReference type="InterPro" id="IPR051913">
    <property type="entry name" value="GH2_Domain-Containing"/>
</dbReference>
<dbReference type="RefSeq" id="WP_184676733.1">
    <property type="nucleotide sequence ID" value="NZ_JACHGY010000001.1"/>
</dbReference>
<comment type="similarity">
    <text evidence="1">Belongs to the glycosyl hydrolase 2 family.</text>
</comment>
<dbReference type="SUPFAM" id="SSF49785">
    <property type="entry name" value="Galactose-binding domain-like"/>
    <property type="match status" value="1"/>
</dbReference>
<name>A0A7X0H7B8_9BACT</name>
<dbReference type="InterPro" id="IPR032311">
    <property type="entry name" value="DUF4982"/>
</dbReference>
<organism evidence="9 10">
    <name type="scientific">Algisphaera agarilytica</name>
    <dbReference type="NCBI Taxonomy" id="1385975"/>
    <lineage>
        <taxon>Bacteria</taxon>
        <taxon>Pseudomonadati</taxon>
        <taxon>Planctomycetota</taxon>
        <taxon>Phycisphaerae</taxon>
        <taxon>Phycisphaerales</taxon>
        <taxon>Phycisphaeraceae</taxon>
        <taxon>Algisphaera</taxon>
    </lineage>
</organism>
<feature type="domain" description="Glycoside hydrolase family 2 catalytic" evidence="5">
    <location>
        <begin position="271"/>
        <end position="406"/>
    </location>
</feature>
<evidence type="ECO:0000256" key="3">
    <source>
        <dbReference type="ARBA" id="ARBA00023295"/>
    </source>
</evidence>
<dbReference type="InterPro" id="IPR013783">
    <property type="entry name" value="Ig-like_fold"/>
</dbReference>
<evidence type="ECO:0000259" key="7">
    <source>
        <dbReference type="Pfam" id="PF16355"/>
    </source>
</evidence>
<dbReference type="PANTHER" id="PTHR42732:SF1">
    <property type="entry name" value="BETA-MANNOSIDASE"/>
    <property type="match status" value="1"/>
</dbReference>
<dbReference type="SUPFAM" id="SSF49303">
    <property type="entry name" value="beta-Galactosidase/glucuronidase domain"/>
    <property type="match status" value="1"/>
</dbReference>
<dbReference type="Pfam" id="PF00703">
    <property type="entry name" value="Glyco_hydro_2"/>
    <property type="match status" value="1"/>
</dbReference>
<dbReference type="PRINTS" id="PR00132">
    <property type="entry name" value="GLHYDRLASE2"/>
</dbReference>
<comment type="caution">
    <text evidence="9">The sequence shown here is derived from an EMBL/GenBank/DDBJ whole genome shotgun (WGS) entry which is preliminary data.</text>
</comment>
<dbReference type="Gene3D" id="3.20.20.80">
    <property type="entry name" value="Glycosidases"/>
    <property type="match status" value="1"/>
</dbReference>
<evidence type="ECO:0000313" key="10">
    <source>
        <dbReference type="Proteomes" id="UP000541810"/>
    </source>
</evidence>
<evidence type="ECO:0000256" key="1">
    <source>
        <dbReference type="ARBA" id="ARBA00007401"/>
    </source>
</evidence>
<keyword evidence="2" id="KW-0378">Hydrolase</keyword>
<dbReference type="AlphaFoldDB" id="A0A7X0H7B8"/>
<feature type="domain" description="Glycosyl hydrolases family 2 sugar binding" evidence="6">
    <location>
        <begin position="57"/>
        <end position="150"/>
    </location>
</feature>
<proteinExistence type="inferred from homology"/>
<dbReference type="Gene3D" id="2.60.40.10">
    <property type="entry name" value="Immunoglobulins"/>
    <property type="match status" value="3"/>
</dbReference>
<evidence type="ECO:0000259" key="5">
    <source>
        <dbReference type="Pfam" id="PF02836"/>
    </source>
</evidence>
<feature type="domain" description="Glycoside hydrolase family 2 immunoglobulin-like beta-sandwich" evidence="4">
    <location>
        <begin position="162"/>
        <end position="265"/>
    </location>
</feature>
<dbReference type="InterPro" id="IPR017853">
    <property type="entry name" value="GH"/>
</dbReference>
<evidence type="ECO:0000313" key="9">
    <source>
        <dbReference type="EMBL" id="MBB6429145.1"/>
    </source>
</evidence>
<accession>A0A7X0H7B8</accession>
<evidence type="ECO:0000259" key="8">
    <source>
        <dbReference type="Pfam" id="PF18565"/>
    </source>
</evidence>